<protein>
    <submittedName>
        <fullName evidence="6">Uncharacterized protein</fullName>
    </submittedName>
</protein>
<evidence type="ECO:0000256" key="5">
    <source>
        <dbReference type="ARBA" id="ARBA00023136"/>
    </source>
</evidence>
<keyword evidence="4" id="KW-1133">Transmembrane helix</keyword>
<accession>A0A8W8MQ06</accession>
<keyword evidence="7" id="KW-1185">Reference proteome</keyword>
<reference evidence="6" key="1">
    <citation type="submission" date="2022-08" db="UniProtKB">
        <authorList>
            <consortium name="EnsemblMetazoa"/>
        </authorList>
    </citation>
    <scope>IDENTIFICATION</scope>
    <source>
        <strain evidence="6">05x7-T-G4-1.051#20</strain>
    </source>
</reference>
<keyword evidence="5" id="KW-0472">Membrane</keyword>
<dbReference type="EnsemblMetazoa" id="G34529.1">
    <property type="protein sequence ID" value="G34529.1:cds"/>
    <property type="gene ID" value="G34529"/>
</dbReference>
<evidence type="ECO:0000256" key="1">
    <source>
        <dbReference type="ARBA" id="ARBA00004141"/>
    </source>
</evidence>
<comment type="subcellular location">
    <subcellularLocation>
        <location evidence="1">Membrane</location>
        <topology evidence="1">Multi-pass membrane protein</topology>
    </subcellularLocation>
</comment>
<dbReference type="Gene3D" id="6.10.110.10">
    <property type="match status" value="1"/>
</dbReference>
<evidence type="ECO:0000313" key="6">
    <source>
        <dbReference type="EnsemblMetazoa" id="G34529.1:cds"/>
    </source>
</evidence>
<dbReference type="GO" id="GO:0016020">
    <property type="term" value="C:membrane"/>
    <property type="evidence" value="ECO:0007669"/>
    <property type="project" value="UniProtKB-SubCell"/>
</dbReference>
<dbReference type="Proteomes" id="UP000005408">
    <property type="component" value="Unassembled WGS sequence"/>
</dbReference>
<evidence type="ECO:0000313" key="7">
    <source>
        <dbReference type="Proteomes" id="UP000005408"/>
    </source>
</evidence>
<keyword evidence="3" id="KW-0812">Transmembrane</keyword>
<dbReference type="InterPro" id="IPR009311">
    <property type="entry name" value="IFI6/IFI27-like"/>
</dbReference>
<name>A0A8W8MQ06_MAGGI</name>
<dbReference type="AlphaFoldDB" id="A0A8W8MQ06"/>
<evidence type="ECO:0000256" key="2">
    <source>
        <dbReference type="ARBA" id="ARBA00007262"/>
    </source>
</evidence>
<organism evidence="6 7">
    <name type="scientific">Magallana gigas</name>
    <name type="common">Pacific oyster</name>
    <name type="synonym">Crassostrea gigas</name>
    <dbReference type="NCBI Taxonomy" id="29159"/>
    <lineage>
        <taxon>Eukaryota</taxon>
        <taxon>Metazoa</taxon>
        <taxon>Spiralia</taxon>
        <taxon>Lophotrochozoa</taxon>
        <taxon>Mollusca</taxon>
        <taxon>Bivalvia</taxon>
        <taxon>Autobranchia</taxon>
        <taxon>Pteriomorphia</taxon>
        <taxon>Ostreida</taxon>
        <taxon>Ostreoidea</taxon>
        <taxon>Ostreidae</taxon>
        <taxon>Magallana</taxon>
    </lineage>
</organism>
<evidence type="ECO:0000256" key="4">
    <source>
        <dbReference type="ARBA" id="ARBA00022989"/>
    </source>
</evidence>
<proteinExistence type="inferred from homology"/>
<evidence type="ECO:0000256" key="3">
    <source>
        <dbReference type="ARBA" id="ARBA00022692"/>
    </source>
</evidence>
<dbReference type="InterPro" id="IPR038213">
    <property type="entry name" value="IFI6/IFI27-like_sf"/>
</dbReference>
<comment type="similarity">
    <text evidence="2">Belongs to the IFI6/IFI27 family.</text>
</comment>
<dbReference type="Pfam" id="PF06140">
    <property type="entry name" value="Ifi-6-16"/>
    <property type="match status" value="1"/>
</dbReference>
<sequence length="88" mass="8630">MASVGTGVAVVLAMPFVIYGAGFTTAGVAAGSCAATLQTPFTAASSLFAMAQSVGVVGMGTTTKVTIATVTGTITYATSSYFSKCEAE</sequence>